<sequence>MTETTDAHDVLVVGGGIAGLTAGLFTARAGLDTLLVRAGESILRRNAHVENFPGFPAGVNPRTLLDMTERQARDAGCAIRAGTVTDVRASPDAPRSSEDPDSQKRFEVATDGERLLTEFVVVATKNDVAFLESLDVGVVKRGSKTYLDCEASGRTAVDGLYAAGRVAERPHQAVVAAGHGAETALSLLDDADTPFYHDWVAPEGYFTGRGREVPPGCEEIDDAERERRERASMETMREWFSEPHADAPTRHPSLVDDE</sequence>
<dbReference type="PANTHER" id="PTHR48105">
    <property type="entry name" value="THIOREDOXIN REDUCTASE 1-RELATED-RELATED"/>
    <property type="match status" value="1"/>
</dbReference>
<evidence type="ECO:0000256" key="2">
    <source>
        <dbReference type="ARBA" id="ARBA00023002"/>
    </source>
</evidence>
<dbReference type="EMBL" id="JBHSQH010000001">
    <property type="protein sequence ID" value="MFC5970260.1"/>
    <property type="molecule type" value="Genomic_DNA"/>
</dbReference>
<feature type="region of interest" description="Disordered" evidence="3">
    <location>
        <begin position="83"/>
        <end position="105"/>
    </location>
</feature>
<dbReference type="InterPro" id="IPR050097">
    <property type="entry name" value="Ferredoxin-NADP_redctase_2"/>
</dbReference>
<name>A0ABD5RIM0_9EURY</name>
<organism evidence="5 6">
    <name type="scientific">Halomarina salina</name>
    <dbReference type="NCBI Taxonomy" id="1872699"/>
    <lineage>
        <taxon>Archaea</taxon>
        <taxon>Methanobacteriati</taxon>
        <taxon>Methanobacteriota</taxon>
        <taxon>Stenosarchaea group</taxon>
        <taxon>Halobacteria</taxon>
        <taxon>Halobacteriales</taxon>
        <taxon>Natronomonadaceae</taxon>
        <taxon>Halomarina</taxon>
    </lineage>
</organism>
<dbReference type="AlphaFoldDB" id="A0ABD5RIM0"/>
<keyword evidence="6" id="KW-1185">Reference proteome</keyword>
<evidence type="ECO:0000256" key="1">
    <source>
        <dbReference type="ARBA" id="ARBA00022630"/>
    </source>
</evidence>
<comment type="caution">
    <text evidence="5">The sequence shown here is derived from an EMBL/GenBank/DDBJ whole genome shotgun (WGS) entry which is preliminary data.</text>
</comment>
<feature type="region of interest" description="Disordered" evidence="3">
    <location>
        <begin position="210"/>
        <end position="258"/>
    </location>
</feature>
<keyword evidence="1" id="KW-0285">Flavoprotein</keyword>
<feature type="domain" description="FAD-dependent oxidoreductase 2 FAD-binding" evidence="4">
    <location>
        <begin position="9"/>
        <end position="41"/>
    </location>
</feature>
<dbReference type="Proteomes" id="UP001596099">
    <property type="component" value="Unassembled WGS sequence"/>
</dbReference>
<accession>A0ABD5RIM0</accession>
<evidence type="ECO:0000259" key="4">
    <source>
        <dbReference type="Pfam" id="PF00890"/>
    </source>
</evidence>
<dbReference type="Gene3D" id="3.50.50.60">
    <property type="entry name" value="FAD/NAD(P)-binding domain"/>
    <property type="match status" value="1"/>
</dbReference>
<evidence type="ECO:0000313" key="5">
    <source>
        <dbReference type="EMBL" id="MFC5970260.1"/>
    </source>
</evidence>
<protein>
    <submittedName>
        <fullName evidence="5">NAD(P)/FAD-dependent oxidoreductase</fullName>
    </submittedName>
</protein>
<dbReference type="GO" id="GO:0016491">
    <property type="term" value="F:oxidoreductase activity"/>
    <property type="evidence" value="ECO:0007669"/>
    <property type="project" value="UniProtKB-KW"/>
</dbReference>
<dbReference type="PRINTS" id="PR00469">
    <property type="entry name" value="PNDRDTASEII"/>
</dbReference>
<keyword evidence="2" id="KW-0560">Oxidoreductase</keyword>
<dbReference type="SUPFAM" id="SSF51905">
    <property type="entry name" value="FAD/NAD(P)-binding domain"/>
    <property type="match status" value="1"/>
</dbReference>
<evidence type="ECO:0000313" key="6">
    <source>
        <dbReference type="Proteomes" id="UP001596099"/>
    </source>
</evidence>
<dbReference type="RefSeq" id="WP_247419051.1">
    <property type="nucleotide sequence ID" value="NZ_JALLGW010000002.1"/>
</dbReference>
<dbReference type="PRINTS" id="PR00368">
    <property type="entry name" value="FADPNR"/>
</dbReference>
<dbReference type="Pfam" id="PF00890">
    <property type="entry name" value="FAD_binding_2"/>
    <property type="match status" value="1"/>
</dbReference>
<dbReference type="InterPro" id="IPR003953">
    <property type="entry name" value="FAD-dep_OxRdtase_2_FAD-bd"/>
</dbReference>
<proteinExistence type="predicted"/>
<gene>
    <name evidence="5" type="ORF">ACFPYI_02850</name>
</gene>
<evidence type="ECO:0000256" key="3">
    <source>
        <dbReference type="SAM" id="MobiDB-lite"/>
    </source>
</evidence>
<feature type="compositionally biased region" description="Basic and acidic residues" evidence="3">
    <location>
        <begin position="224"/>
        <end position="249"/>
    </location>
</feature>
<dbReference type="InterPro" id="IPR036188">
    <property type="entry name" value="FAD/NAD-bd_sf"/>
</dbReference>
<reference evidence="5 6" key="1">
    <citation type="journal article" date="2019" name="Int. J. Syst. Evol. Microbiol.">
        <title>The Global Catalogue of Microorganisms (GCM) 10K type strain sequencing project: providing services to taxonomists for standard genome sequencing and annotation.</title>
        <authorList>
            <consortium name="The Broad Institute Genomics Platform"/>
            <consortium name="The Broad Institute Genome Sequencing Center for Infectious Disease"/>
            <person name="Wu L."/>
            <person name="Ma J."/>
        </authorList>
    </citation>
    <scope>NUCLEOTIDE SEQUENCE [LARGE SCALE GENOMIC DNA]</scope>
    <source>
        <strain evidence="5 6">CGMCC 1.12543</strain>
    </source>
</reference>
<feature type="compositionally biased region" description="Basic and acidic residues" evidence="3">
    <location>
        <begin position="95"/>
        <end position="105"/>
    </location>
</feature>